<protein>
    <submittedName>
        <fullName evidence="3">Uncharacterized protein At1g15400-like</fullName>
    </submittedName>
</protein>
<evidence type="ECO:0000256" key="1">
    <source>
        <dbReference type="SAM" id="MobiDB-lite"/>
    </source>
</evidence>
<dbReference type="OrthoDB" id="689003at2759"/>
<dbReference type="InterPro" id="IPR031421">
    <property type="entry name" value="DUF4666"/>
</dbReference>
<dbReference type="AlphaFoldDB" id="A0A9R0K5F0"/>
<name>A0A9R0K5F0_SPIOL</name>
<dbReference type="RefSeq" id="XP_021859149.1">
    <property type="nucleotide sequence ID" value="XM_022003457.2"/>
</dbReference>
<dbReference type="PANTHER" id="PTHR33730">
    <property type="entry name" value="OS05G0542732 PROTEIN-RELATED"/>
    <property type="match status" value="1"/>
</dbReference>
<feature type="compositionally biased region" description="Basic and acidic residues" evidence="1">
    <location>
        <begin position="32"/>
        <end position="42"/>
    </location>
</feature>
<dbReference type="KEGG" id="soe:110798281"/>
<dbReference type="Proteomes" id="UP000813463">
    <property type="component" value="Chromosome 4"/>
</dbReference>
<reference evidence="2" key="1">
    <citation type="journal article" date="2021" name="Nat. Commun.">
        <title>Genomic analyses provide insights into spinach domestication and the genetic basis of agronomic traits.</title>
        <authorList>
            <person name="Cai X."/>
            <person name="Sun X."/>
            <person name="Xu C."/>
            <person name="Sun H."/>
            <person name="Wang X."/>
            <person name="Ge C."/>
            <person name="Zhang Z."/>
            <person name="Wang Q."/>
            <person name="Fei Z."/>
            <person name="Jiao C."/>
            <person name="Wang Q."/>
        </authorList>
    </citation>
    <scope>NUCLEOTIDE SEQUENCE [LARGE SCALE GENOMIC DNA]</scope>
    <source>
        <strain evidence="2">cv. Varoflay</strain>
    </source>
</reference>
<feature type="region of interest" description="Disordered" evidence="1">
    <location>
        <begin position="32"/>
        <end position="126"/>
    </location>
</feature>
<keyword evidence="2" id="KW-1185">Reference proteome</keyword>
<evidence type="ECO:0000313" key="3">
    <source>
        <dbReference type="RefSeq" id="XP_021859149.1"/>
    </source>
</evidence>
<feature type="compositionally biased region" description="Low complexity" evidence="1">
    <location>
        <begin position="55"/>
        <end position="64"/>
    </location>
</feature>
<sequence>MAQVSSGLQRSAISFRRQGSSGLVWDDRLVSGEIARPKDRSKPRFYSQELALPNRAQQQKQQQQRSRDSRAQDDINVNVKPIKTGRSNNQNDEPASPRVKGCGCCPALGRTPRSGRTVRSIKSRPR</sequence>
<accession>A0A9R0K5F0</accession>
<dbReference type="Pfam" id="PF15697">
    <property type="entry name" value="DUF4666"/>
    <property type="match status" value="1"/>
</dbReference>
<dbReference type="GeneID" id="110798281"/>
<proteinExistence type="predicted"/>
<evidence type="ECO:0000313" key="2">
    <source>
        <dbReference type="Proteomes" id="UP000813463"/>
    </source>
</evidence>
<gene>
    <name evidence="3" type="primary">LOC110798281</name>
</gene>
<organism evidence="2 3">
    <name type="scientific">Spinacia oleracea</name>
    <name type="common">Spinach</name>
    <dbReference type="NCBI Taxonomy" id="3562"/>
    <lineage>
        <taxon>Eukaryota</taxon>
        <taxon>Viridiplantae</taxon>
        <taxon>Streptophyta</taxon>
        <taxon>Embryophyta</taxon>
        <taxon>Tracheophyta</taxon>
        <taxon>Spermatophyta</taxon>
        <taxon>Magnoliopsida</taxon>
        <taxon>eudicotyledons</taxon>
        <taxon>Gunneridae</taxon>
        <taxon>Pentapetalae</taxon>
        <taxon>Caryophyllales</taxon>
        <taxon>Chenopodiaceae</taxon>
        <taxon>Chenopodioideae</taxon>
        <taxon>Anserineae</taxon>
        <taxon>Spinacia</taxon>
    </lineage>
</organism>
<reference evidence="3" key="2">
    <citation type="submission" date="2025-08" db="UniProtKB">
        <authorList>
            <consortium name="RefSeq"/>
        </authorList>
    </citation>
    <scope>IDENTIFICATION</scope>
    <source>
        <tissue evidence="3">Leaf</tissue>
    </source>
</reference>
<dbReference type="PANTHER" id="PTHR33730:SF4">
    <property type="entry name" value="OS05G0542732 PROTEIN"/>
    <property type="match status" value="1"/>
</dbReference>